<organism evidence="7 8">
    <name type="scientific">Shewanella zhuhaiensis</name>
    <dbReference type="NCBI Taxonomy" id="2919576"/>
    <lineage>
        <taxon>Bacteria</taxon>
        <taxon>Pseudomonadati</taxon>
        <taxon>Pseudomonadota</taxon>
        <taxon>Gammaproteobacteria</taxon>
        <taxon>Alteromonadales</taxon>
        <taxon>Shewanellaceae</taxon>
        <taxon>Shewanella</taxon>
    </lineage>
</organism>
<dbReference type="PIRSF" id="PIRSF039090">
    <property type="entry name" value="Flis"/>
    <property type="match status" value="1"/>
</dbReference>
<dbReference type="InterPro" id="IPR003713">
    <property type="entry name" value="FliS"/>
</dbReference>
<dbReference type="InterPro" id="IPR036584">
    <property type="entry name" value="FliS_sf"/>
</dbReference>
<keyword evidence="7" id="KW-0969">Cilium</keyword>
<gene>
    <name evidence="7" type="primary">fliS</name>
    <name evidence="7" type="ORF">MJ923_05900</name>
</gene>
<dbReference type="Gene3D" id="1.20.120.340">
    <property type="entry name" value="Flagellar protein FliS"/>
    <property type="match status" value="1"/>
</dbReference>
<dbReference type="GO" id="GO:0005829">
    <property type="term" value="C:cytosol"/>
    <property type="evidence" value="ECO:0007669"/>
    <property type="project" value="UniProtKB-SubCell"/>
</dbReference>
<evidence type="ECO:0000256" key="6">
    <source>
        <dbReference type="PIRNR" id="PIRNR039090"/>
    </source>
</evidence>
<dbReference type="GO" id="GO:0071973">
    <property type="term" value="P:bacterial-type flagellum-dependent cell motility"/>
    <property type="evidence" value="ECO:0007669"/>
    <property type="project" value="TreeGrafter"/>
</dbReference>
<evidence type="ECO:0000256" key="4">
    <source>
        <dbReference type="ARBA" id="ARBA00022795"/>
    </source>
</evidence>
<dbReference type="NCBIfam" id="TIGR00208">
    <property type="entry name" value="fliS"/>
    <property type="match status" value="1"/>
</dbReference>
<reference evidence="7 8" key="1">
    <citation type="submission" date="2022-02" db="EMBL/GenBank/DDBJ databases">
        <title>The genome sequence of Shewanella sp. 3B26.</title>
        <authorList>
            <person name="Du J."/>
        </authorList>
    </citation>
    <scope>NUCLEOTIDE SEQUENCE [LARGE SCALE GENOMIC DNA]</scope>
    <source>
        <strain evidence="7 8">3B26</strain>
    </source>
</reference>
<evidence type="ECO:0000256" key="2">
    <source>
        <dbReference type="ARBA" id="ARBA00008787"/>
    </source>
</evidence>
<keyword evidence="3 6" id="KW-0963">Cytoplasm</keyword>
<keyword evidence="4 6" id="KW-1005">Bacterial flagellum biogenesis</keyword>
<dbReference type="EMBL" id="JAKUDL010000002">
    <property type="protein sequence ID" value="MCH4293835.1"/>
    <property type="molecule type" value="Genomic_DNA"/>
</dbReference>
<dbReference type="Proteomes" id="UP001297581">
    <property type="component" value="Unassembled WGS sequence"/>
</dbReference>
<dbReference type="GO" id="GO:0044780">
    <property type="term" value="P:bacterial-type flagellum assembly"/>
    <property type="evidence" value="ECO:0007669"/>
    <property type="project" value="InterPro"/>
</dbReference>
<evidence type="ECO:0000256" key="3">
    <source>
        <dbReference type="ARBA" id="ARBA00022490"/>
    </source>
</evidence>
<dbReference type="PANTHER" id="PTHR34773:SF1">
    <property type="entry name" value="FLAGELLAR SECRETION CHAPERONE FLIS"/>
    <property type="match status" value="1"/>
</dbReference>
<evidence type="ECO:0000313" key="7">
    <source>
        <dbReference type="EMBL" id="MCH4293835.1"/>
    </source>
</evidence>
<name>A0AAJ1BFS4_9GAMM</name>
<dbReference type="AlphaFoldDB" id="A0AAJ1BFS4"/>
<comment type="caution">
    <text evidence="7">The sequence shown here is derived from an EMBL/GenBank/DDBJ whole genome shotgun (WGS) entry which is preliminary data.</text>
</comment>
<keyword evidence="7" id="KW-0282">Flagellum</keyword>
<accession>A0AAJ1BFS4</accession>
<evidence type="ECO:0000256" key="1">
    <source>
        <dbReference type="ARBA" id="ARBA00004514"/>
    </source>
</evidence>
<comment type="subcellular location">
    <subcellularLocation>
        <location evidence="1 6">Cytoplasm</location>
        <location evidence="1 6">Cytosol</location>
    </subcellularLocation>
</comment>
<proteinExistence type="inferred from homology"/>
<evidence type="ECO:0000256" key="5">
    <source>
        <dbReference type="ARBA" id="ARBA00023186"/>
    </source>
</evidence>
<keyword evidence="5" id="KW-0143">Chaperone</keyword>
<sequence length="136" mass="15110">MRGSLQSYRKVSLESEIAVASPHRIIQMMFAGALERLAQSRYAIEQNDLESKGVFINKAIGIITGLSNSLNMEAGGEIARNLNELYDFMLRRISEANLNNDPQAIDDVMAVLRTIKEGWDAIPADQHHLTSHSEAV</sequence>
<dbReference type="CDD" id="cd16098">
    <property type="entry name" value="FliS"/>
    <property type="match status" value="1"/>
</dbReference>
<dbReference type="RefSeq" id="WP_126167459.1">
    <property type="nucleotide sequence ID" value="NZ_JAKUDL010000002.1"/>
</dbReference>
<protein>
    <recommendedName>
        <fullName evidence="6">Flagellar secretion chaperone FliS</fullName>
    </recommendedName>
</protein>
<evidence type="ECO:0000313" key="8">
    <source>
        <dbReference type="Proteomes" id="UP001297581"/>
    </source>
</evidence>
<keyword evidence="8" id="KW-1185">Reference proteome</keyword>
<dbReference type="PANTHER" id="PTHR34773">
    <property type="entry name" value="FLAGELLAR SECRETION CHAPERONE FLIS"/>
    <property type="match status" value="1"/>
</dbReference>
<keyword evidence="7" id="KW-0966">Cell projection</keyword>
<dbReference type="SUPFAM" id="SSF101116">
    <property type="entry name" value="Flagellar export chaperone FliS"/>
    <property type="match status" value="1"/>
</dbReference>
<dbReference type="Pfam" id="PF02561">
    <property type="entry name" value="FliS"/>
    <property type="match status" value="1"/>
</dbReference>
<comment type="similarity">
    <text evidence="2 6">Belongs to the FliS family.</text>
</comment>